<keyword evidence="6 9" id="KW-0812">Transmembrane</keyword>
<comment type="similarity">
    <text evidence="3 9">Belongs to the CobD/CbiB family.</text>
</comment>
<proteinExistence type="inferred from homology"/>
<evidence type="ECO:0000256" key="3">
    <source>
        <dbReference type="ARBA" id="ARBA00006263"/>
    </source>
</evidence>
<dbReference type="InterPro" id="IPR004485">
    <property type="entry name" value="Cobalamin_biosynth_CobD/CbiB"/>
</dbReference>
<dbReference type="HAMAP" id="MF_00024">
    <property type="entry name" value="CobD_CbiB"/>
    <property type="match status" value="1"/>
</dbReference>
<dbReference type="PANTHER" id="PTHR34308">
    <property type="entry name" value="COBALAMIN BIOSYNTHESIS PROTEIN CBIB"/>
    <property type="match status" value="1"/>
</dbReference>
<accession>A0A4Z0NS43</accession>
<name>A0A4Z0NS43_9HYPH</name>
<dbReference type="Pfam" id="PF03186">
    <property type="entry name" value="CobD_Cbib"/>
    <property type="match status" value="1"/>
</dbReference>
<evidence type="ECO:0000256" key="4">
    <source>
        <dbReference type="ARBA" id="ARBA00022475"/>
    </source>
</evidence>
<evidence type="ECO:0000313" key="10">
    <source>
        <dbReference type="EMBL" id="TGD99348.1"/>
    </source>
</evidence>
<organism evidence="10 11">
    <name type="scientific">Methylobacterium nonmethylotrophicum</name>
    <dbReference type="NCBI Taxonomy" id="1141884"/>
    <lineage>
        <taxon>Bacteria</taxon>
        <taxon>Pseudomonadati</taxon>
        <taxon>Pseudomonadota</taxon>
        <taxon>Alphaproteobacteria</taxon>
        <taxon>Hyphomicrobiales</taxon>
        <taxon>Methylobacteriaceae</taxon>
        <taxon>Methylobacterium</taxon>
    </lineage>
</organism>
<dbReference type="GO" id="GO:0009236">
    <property type="term" value="P:cobalamin biosynthetic process"/>
    <property type="evidence" value="ECO:0007669"/>
    <property type="project" value="UniProtKB-UniRule"/>
</dbReference>
<evidence type="ECO:0000256" key="5">
    <source>
        <dbReference type="ARBA" id="ARBA00022573"/>
    </source>
</evidence>
<dbReference type="EMBL" id="SRLB01000008">
    <property type="protein sequence ID" value="TGD99348.1"/>
    <property type="molecule type" value="Genomic_DNA"/>
</dbReference>
<comment type="function">
    <text evidence="9">Converts cobyric acid to cobinamide by the addition of aminopropanol on the F carboxylic group.</text>
</comment>
<comment type="caution">
    <text evidence="10">The sequence shown here is derived from an EMBL/GenBank/DDBJ whole genome shotgun (WGS) entry which is preliminary data.</text>
</comment>
<evidence type="ECO:0000256" key="8">
    <source>
        <dbReference type="ARBA" id="ARBA00023136"/>
    </source>
</evidence>
<evidence type="ECO:0000256" key="7">
    <source>
        <dbReference type="ARBA" id="ARBA00022989"/>
    </source>
</evidence>
<evidence type="ECO:0000256" key="6">
    <source>
        <dbReference type="ARBA" id="ARBA00022692"/>
    </source>
</evidence>
<dbReference type="RefSeq" id="WP_135414980.1">
    <property type="nucleotide sequence ID" value="NZ_SRLB01000008.1"/>
</dbReference>
<keyword evidence="8 9" id="KW-0472">Membrane</keyword>
<dbReference type="AlphaFoldDB" id="A0A4Z0NS43"/>
<reference evidence="10 11" key="1">
    <citation type="submission" date="2019-04" db="EMBL/GenBank/DDBJ databases">
        <authorList>
            <person name="Feng G."/>
            <person name="Zhu H."/>
        </authorList>
    </citation>
    <scope>NUCLEOTIDE SEQUENCE [LARGE SCALE GENOMIC DNA]</scope>
    <source>
        <strain evidence="10 11">6HR-1</strain>
    </source>
</reference>
<dbReference type="Proteomes" id="UP000297535">
    <property type="component" value="Unassembled WGS sequence"/>
</dbReference>
<dbReference type="GO" id="GO:0005886">
    <property type="term" value="C:plasma membrane"/>
    <property type="evidence" value="ECO:0007669"/>
    <property type="project" value="UniProtKB-SubCell"/>
</dbReference>
<dbReference type="PANTHER" id="PTHR34308:SF1">
    <property type="entry name" value="COBALAMIN BIOSYNTHESIS PROTEIN CBIB"/>
    <property type="match status" value="1"/>
</dbReference>
<dbReference type="UniPathway" id="UPA00148"/>
<comment type="subcellular location">
    <subcellularLocation>
        <location evidence="1 9">Cell membrane</location>
        <topology evidence="1 9">Multi-pass membrane protein</topology>
    </subcellularLocation>
</comment>
<evidence type="ECO:0000313" key="11">
    <source>
        <dbReference type="Proteomes" id="UP000297535"/>
    </source>
</evidence>
<keyword evidence="5 9" id="KW-0169">Cobalamin biosynthesis</keyword>
<dbReference type="GO" id="GO:0048472">
    <property type="term" value="F:threonine-phosphate decarboxylase activity"/>
    <property type="evidence" value="ECO:0007669"/>
    <property type="project" value="InterPro"/>
</dbReference>
<evidence type="ECO:0000256" key="1">
    <source>
        <dbReference type="ARBA" id="ARBA00004651"/>
    </source>
</evidence>
<keyword evidence="4 9" id="KW-1003">Cell membrane</keyword>
<keyword evidence="7 9" id="KW-1133">Transmembrane helix</keyword>
<dbReference type="OrthoDB" id="9811967at2"/>
<feature type="transmembrane region" description="Helical" evidence="9">
    <location>
        <begin position="64"/>
        <end position="84"/>
    </location>
</feature>
<keyword evidence="11" id="KW-1185">Reference proteome</keyword>
<dbReference type="NCBIfam" id="TIGR00380">
    <property type="entry name" value="cobal_cbiB"/>
    <property type="match status" value="1"/>
</dbReference>
<comment type="pathway">
    <text evidence="2 9">Cofactor biosynthesis; adenosylcobalamin biosynthesis.</text>
</comment>
<evidence type="ECO:0000256" key="9">
    <source>
        <dbReference type="HAMAP-Rule" id="MF_00024"/>
    </source>
</evidence>
<comment type="caution">
    <text evidence="9">Lacks conserved residue(s) required for the propagation of feature annotation.</text>
</comment>
<protein>
    <recommendedName>
        <fullName evidence="9">Cobalamin biosynthesis protein CobD</fullName>
    </recommendedName>
</protein>
<gene>
    <name evidence="9 10" type="primary">cobD</name>
    <name evidence="10" type="ORF">EU555_12585</name>
</gene>
<dbReference type="GO" id="GO:0015420">
    <property type="term" value="F:ABC-type vitamin B12 transporter activity"/>
    <property type="evidence" value="ECO:0007669"/>
    <property type="project" value="UniProtKB-UniRule"/>
</dbReference>
<evidence type="ECO:0000256" key="2">
    <source>
        <dbReference type="ARBA" id="ARBA00004953"/>
    </source>
</evidence>
<sequence>MTALLHPPDSLLLLALALAVEAVLGYPDRLYRLAGHPVTWIGGLIAALDRGLNREGDPPPRRRAAGVLALLVVLAATGLAALALALACGALGALPGLILCAVLAASLPAQRSLHDHVARVAADLRREGLAGGRRAVAMIVGRNPETLDEAALCRAAIESLAENFSDGIVAPAVWLGAAGLPGGALYKAVNTADSMIGHRTPRHEAFGWAAARLDDLVNLPASRLSAGLIVAAALLTPGASARGALAAVRRDAGRHRSPNAGWPEAAMAGALSLRLAGPRVYGTTRVEDAWMGSGRAEAGAEDILRALALYRRACGLLWGLAGGLACLVLAA</sequence>